<dbReference type="PANTHER" id="PTHR11712:SF336">
    <property type="entry name" value="3-OXOACYL-[ACYL-CARRIER-PROTEIN] SYNTHASE, MITOCHONDRIAL"/>
    <property type="match status" value="1"/>
</dbReference>
<protein>
    <submittedName>
        <fullName evidence="3">3-oxoacyl-(Acyl-carrier-protein) synthase</fullName>
    </submittedName>
</protein>
<accession>A0A7W7DDL9</accession>
<dbReference type="InterPro" id="IPR016039">
    <property type="entry name" value="Thiolase-like"/>
</dbReference>
<proteinExistence type="predicted"/>
<dbReference type="GO" id="GO:0004315">
    <property type="term" value="F:3-oxoacyl-[acyl-carrier-protein] synthase activity"/>
    <property type="evidence" value="ECO:0007669"/>
    <property type="project" value="TreeGrafter"/>
</dbReference>
<dbReference type="Gene3D" id="3.40.47.10">
    <property type="match status" value="1"/>
</dbReference>
<organism evidence="3 4">
    <name type="scientific">Sphaerisporangium siamense</name>
    <dbReference type="NCBI Taxonomy" id="795645"/>
    <lineage>
        <taxon>Bacteria</taxon>
        <taxon>Bacillati</taxon>
        <taxon>Actinomycetota</taxon>
        <taxon>Actinomycetes</taxon>
        <taxon>Streptosporangiales</taxon>
        <taxon>Streptosporangiaceae</taxon>
        <taxon>Sphaerisporangium</taxon>
    </lineage>
</organism>
<keyword evidence="4" id="KW-1185">Reference proteome</keyword>
<dbReference type="SUPFAM" id="SSF53901">
    <property type="entry name" value="Thiolase-like"/>
    <property type="match status" value="1"/>
</dbReference>
<dbReference type="RefSeq" id="WP_203958789.1">
    <property type="nucleotide sequence ID" value="NZ_BOOV01000001.1"/>
</dbReference>
<keyword evidence="1" id="KW-0808">Transferase</keyword>
<evidence type="ECO:0000256" key="2">
    <source>
        <dbReference type="SAM" id="MobiDB-lite"/>
    </source>
</evidence>
<evidence type="ECO:0000313" key="4">
    <source>
        <dbReference type="Proteomes" id="UP000542210"/>
    </source>
</evidence>
<sequence>MTVMALSTGLLPPTRNLDEPDPECALDHVRGTARRAGPVAALSNSFAFGGHNVSLVFTRASTAATR</sequence>
<evidence type="ECO:0000256" key="1">
    <source>
        <dbReference type="ARBA" id="ARBA00022679"/>
    </source>
</evidence>
<dbReference type="GO" id="GO:0005829">
    <property type="term" value="C:cytosol"/>
    <property type="evidence" value="ECO:0007669"/>
    <property type="project" value="TreeGrafter"/>
</dbReference>
<feature type="region of interest" description="Disordered" evidence="2">
    <location>
        <begin position="1"/>
        <end position="22"/>
    </location>
</feature>
<name>A0A7W7DDL9_9ACTN</name>
<evidence type="ECO:0000313" key="3">
    <source>
        <dbReference type="EMBL" id="MBB4703731.1"/>
    </source>
</evidence>
<dbReference type="InterPro" id="IPR000794">
    <property type="entry name" value="Beta-ketoacyl_synthase"/>
</dbReference>
<dbReference type="PANTHER" id="PTHR11712">
    <property type="entry name" value="POLYKETIDE SYNTHASE-RELATED"/>
    <property type="match status" value="1"/>
</dbReference>
<reference evidence="3 4" key="1">
    <citation type="submission" date="2020-08" db="EMBL/GenBank/DDBJ databases">
        <title>Sequencing the genomes of 1000 actinobacteria strains.</title>
        <authorList>
            <person name="Klenk H.-P."/>
        </authorList>
    </citation>
    <scope>NUCLEOTIDE SEQUENCE [LARGE SCALE GENOMIC DNA]</scope>
    <source>
        <strain evidence="3 4">DSM 45784</strain>
    </source>
</reference>
<gene>
    <name evidence="3" type="ORF">BJ982_005275</name>
</gene>
<dbReference type="Proteomes" id="UP000542210">
    <property type="component" value="Unassembled WGS sequence"/>
</dbReference>
<comment type="caution">
    <text evidence="3">The sequence shown here is derived from an EMBL/GenBank/DDBJ whole genome shotgun (WGS) entry which is preliminary data.</text>
</comment>
<dbReference type="AlphaFoldDB" id="A0A7W7DDL9"/>
<dbReference type="EMBL" id="JACHND010000001">
    <property type="protein sequence ID" value="MBB4703731.1"/>
    <property type="molecule type" value="Genomic_DNA"/>
</dbReference>
<dbReference type="GO" id="GO:0006633">
    <property type="term" value="P:fatty acid biosynthetic process"/>
    <property type="evidence" value="ECO:0007669"/>
    <property type="project" value="TreeGrafter"/>
</dbReference>